<evidence type="ECO:0000256" key="8">
    <source>
        <dbReference type="ARBA" id="ARBA00022741"/>
    </source>
</evidence>
<evidence type="ECO:0000256" key="4">
    <source>
        <dbReference type="ARBA" id="ARBA00011245"/>
    </source>
</evidence>
<dbReference type="PANTHER" id="PTHR42780:SF1">
    <property type="entry name" value="ISOLEUCINE--TRNA LIGASE, CYTOPLASMIC"/>
    <property type="match status" value="1"/>
</dbReference>
<evidence type="ECO:0000256" key="6">
    <source>
        <dbReference type="ARBA" id="ARBA00022598"/>
    </source>
</evidence>
<feature type="domain" description="Methionyl/Valyl/Leucyl/Isoleucyl-tRNA synthetase anticodon-binding" evidence="19">
    <location>
        <begin position="935"/>
        <end position="1078"/>
    </location>
</feature>
<dbReference type="FunFam" id="3.40.50.620:FF:000063">
    <property type="entry name" value="Isoleucine--tRNA ligase"/>
    <property type="match status" value="1"/>
</dbReference>
<dbReference type="InterPro" id="IPR002300">
    <property type="entry name" value="aa-tRNA-synth_Ia"/>
</dbReference>
<dbReference type="GO" id="GO:0000049">
    <property type="term" value="F:tRNA binding"/>
    <property type="evidence" value="ECO:0007669"/>
    <property type="project" value="InterPro"/>
</dbReference>
<evidence type="ECO:0000256" key="12">
    <source>
        <dbReference type="ARBA" id="ARBA00023146"/>
    </source>
</evidence>
<accession>A0A1G2MY85</accession>
<dbReference type="Pfam" id="PF00133">
    <property type="entry name" value="tRNA-synt_1"/>
    <property type="match status" value="2"/>
</dbReference>
<protein>
    <recommendedName>
        <fullName evidence="15">Isoleucine--tRNA ligase</fullName>
        <ecNumber evidence="15">6.1.1.5</ecNumber>
    </recommendedName>
    <alternativeName>
        <fullName evidence="15">Isoleucyl-tRNA synthetase</fullName>
        <shortName evidence="15">IleRS</shortName>
    </alternativeName>
</protein>
<dbReference type="InterPro" id="IPR013155">
    <property type="entry name" value="M/V/L/I-tRNA-synth_anticd-bd"/>
</dbReference>
<dbReference type="InterPro" id="IPR029033">
    <property type="entry name" value="His_PPase_superfam"/>
</dbReference>
<dbReference type="Gene3D" id="3.90.740.10">
    <property type="entry name" value="Valyl/Leucyl/Isoleucyl-tRNA synthetase, editing domain"/>
    <property type="match status" value="1"/>
</dbReference>
<feature type="short sequence motif" description="'KMSKS' region" evidence="15">
    <location>
        <begin position="851"/>
        <end position="855"/>
    </location>
</feature>
<keyword evidence="9 15" id="KW-0862">Zinc</keyword>
<evidence type="ECO:0000256" key="15">
    <source>
        <dbReference type="HAMAP-Rule" id="MF_02003"/>
    </source>
</evidence>
<feature type="active site" description="Proton donor/acceptor" evidence="16">
    <location>
        <position position="628"/>
    </location>
</feature>
<feature type="binding site" evidence="17">
    <location>
        <position position="601"/>
    </location>
    <ligand>
        <name>substrate</name>
    </ligand>
</feature>
<evidence type="ECO:0000256" key="2">
    <source>
        <dbReference type="ARBA" id="ARBA00004496"/>
    </source>
</evidence>
<dbReference type="InterPro" id="IPR013078">
    <property type="entry name" value="His_Pase_superF_clade-1"/>
</dbReference>
<dbReference type="Pfam" id="PF00300">
    <property type="entry name" value="His_Phos_1"/>
    <property type="match status" value="1"/>
</dbReference>
<reference evidence="20 21" key="1">
    <citation type="journal article" date="2016" name="Nat. Commun.">
        <title>Thousands of microbial genomes shed light on interconnected biogeochemical processes in an aquifer system.</title>
        <authorList>
            <person name="Anantharaman K."/>
            <person name="Brown C.T."/>
            <person name="Hug L.A."/>
            <person name="Sharon I."/>
            <person name="Castelle C.J."/>
            <person name="Probst A.J."/>
            <person name="Thomas B.C."/>
            <person name="Singh A."/>
            <person name="Wilkins M.J."/>
            <person name="Karaoz U."/>
            <person name="Brodie E.L."/>
            <person name="Williams K.H."/>
            <person name="Hubbard S.S."/>
            <person name="Banfield J.F."/>
        </authorList>
    </citation>
    <scope>NUCLEOTIDE SEQUENCE [LARGE SCALE GENOMIC DNA]</scope>
</reference>
<dbReference type="CDD" id="cd07067">
    <property type="entry name" value="HP_PGM_like"/>
    <property type="match status" value="1"/>
</dbReference>
<dbReference type="SMART" id="SM00855">
    <property type="entry name" value="PGAM"/>
    <property type="match status" value="1"/>
</dbReference>
<dbReference type="GO" id="GO:0005524">
    <property type="term" value="F:ATP binding"/>
    <property type="evidence" value="ECO:0007669"/>
    <property type="project" value="UniProtKB-UniRule"/>
</dbReference>
<dbReference type="SUPFAM" id="SSF47323">
    <property type="entry name" value="Anticodon-binding domain of a subclass of class I aminoacyl-tRNA synthetases"/>
    <property type="match status" value="1"/>
</dbReference>
<sequence>MAVGDKSAEEDVIFCWNQLICVDIMAELNNQQKNNQTKSPHAEREEKILTFWKERGIFEKSLKKTEGGKEFVFFEGPPTANGLPGIHHLEARAFKDAIPRYKTMCGFHVRRKGGWDTHGLPVELQVEKELGLKSKKEIEAYGIGAFNEKCKESVWKHVHEWADFTNRMGYWVDLKDPYITYKSSYIESLWNIVKTIDEKKLLYKDYKVVPWCPRCGTGLSSHELAQGYQDVKDLAVTVKFRITNIEKIFPKTSDSKEVYLLAWTTTPWTLPGNVALAVNPNIEYVQVAVQSPTLDLEYYVLAKDRTSVLGERFKDAKILETIKGKELIGLEYEPLYSFLQDSISGAEKEKLSNAYKVYAADFVTTTDGTGIVHTAVMYGQDDFELGTKVGLPRYHLVNEDGTFKKVAGFLAGKFVRDEATDVEIIKDLANRPDGSLLFHKEKHQHSYPFCWRCKTSLIYFARDSWYIRMSSLRKELIKENEGIHWEPAYIKDGRFGEWLREIKDWAISRERYWGTPLPVWICGTCQKSKVVGSVQEIAQKSRNTYHIMRHGEAENNTEGILNSQDRELFDLTSVGEEDVNKTAISLKGKGIDLIYHSSFLRARRTAAIIQEALGFSDDKVIIDERLNELDFGDYDGKKVKDLSETFPFESRFEHVPPGAERYGDVKKRTGDFLYEIDGKYVNKTILIITHATPAMMLLSSAKGLDRVCSIELEKSQYINNSEIRLVDFSVIPHNAEYELDLHRPHIDEVKLSCACGGTMSRVKEVMDVWFDSGSMPFAQDHYPFVKGGNTFSRFFSEKQDLAYPADFISEAIDQTRGWFYTLHAVGILMGKGKAFKNVICLGHILDAHGKKMSKSVGNVISPWEMMDKYGADALRYWMYSVNQPGDSKNFEEKTVDEIVKKVFNLAGNVLSFYKMYGGEKKQRSGGIKVSVNILDCWIITRLNQITEIVTRGLDAYTFQEPTRSIRDFVGDLSQWYIRRSRDRFKGSDLVDKEMAILTTRYVLITLAKIMAPFSPFFADYLYQEVGGGLESVHLETWPAAEKIDSDLIANMETVRTLCSKGLEARMAAKINIRQPLSKLKVKNQKSKSLADNFVGLIKDEVNVKEVVFGVTIEKDVELDTTITPTLKEEGMTRELIRAIQDLRKEKGLSMNDKAVLILDTNGAGRKFVEDNEKQVKAACTISEVRFGSVVGEPVVTGDVEFKVTLTEVPPR</sequence>
<evidence type="ECO:0000313" key="21">
    <source>
        <dbReference type="Proteomes" id="UP000178089"/>
    </source>
</evidence>
<dbReference type="Gene3D" id="3.40.50.1240">
    <property type="entry name" value="Phosphoglycerate mutase-like"/>
    <property type="match status" value="1"/>
</dbReference>
<evidence type="ECO:0000256" key="10">
    <source>
        <dbReference type="ARBA" id="ARBA00022840"/>
    </source>
</evidence>
<comment type="domain">
    <text evidence="15">IleRS has two distinct active sites: one for aminoacylation and one for editing. The misactivated valine is translocated from the active site to the editing site, which sterically excludes the correctly activated isoleucine. The single editing site contains two valyl binding pockets, one specific for each substrate (Val-AMP or Val-tRNA(Ile)).</text>
</comment>
<dbReference type="EMBL" id="MHRT01000007">
    <property type="protein sequence ID" value="OHA28817.1"/>
    <property type="molecule type" value="Genomic_DNA"/>
</dbReference>
<dbReference type="STRING" id="1802315.A3F51_02450"/>
<dbReference type="InterPro" id="IPR033709">
    <property type="entry name" value="Anticodon_Ile_ABEc"/>
</dbReference>
<comment type="subunit">
    <text evidence="4 15">Monomer.</text>
</comment>
<dbReference type="Gene3D" id="1.10.730.10">
    <property type="entry name" value="Isoleucyl-tRNA Synthetase, Domain 1"/>
    <property type="match status" value="1"/>
</dbReference>
<evidence type="ECO:0000313" key="20">
    <source>
        <dbReference type="EMBL" id="OHA28817.1"/>
    </source>
</evidence>
<dbReference type="SUPFAM" id="SSF52374">
    <property type="entry name" value="Nucleotidylyl transferase"/>
    <property type="match status" value="1"/>
</dbReference>
<comment type="similarity">
    <text evidence="3 15">Belongs to the class-I aminoacyl-tRNA synthetase family. IleS type 2 subfamily.</text>
</comment>
<evidence type="ECO:0000256" key="5">
    <source>
        <dbReference type="ARBA" id="ARBA00022490"/>
    </source>
</evidence>
<dbReference type="Pfam" id="PF08264">
    <property type="entry name" value="Anticodon_1"/>
    <property type="match status" value="1"/>
</dbReference>
<dbReference type="CDD" id="cd07961">
    <property type="entry name" value="Anticodon_Ia_Ile_ABEc"/>
    <property type="match status" value="1"/>
</dbReference>
<dbReference type="Proteomes" id="UP000178089">
    <property type="component" value="Unassembled WGS sequence"/>
</dbReference>
<evidence type="ECO:0000256" key="13">
    <source>
        <dbReference type="ARBA" id="ARBA00025217"/>
    </source>
</evidence>
<feature type="binding site" evidence="17">
    <location>
        <begin position="549"/>
        <end position="556"/>
    </location>
    <ligand>
        <name>substrate</name>
    </ligand>
</feature>
<feature type="domain" description="Aminoacyl-tRNA synthetase class Ia" evidence="18">
    <location>
        <begin position="754"/>
        <end position="883"/>
    </location>
</feature>
<evidence type="ECO:0000256" key="16">
    <source>
        <dbReference type="PIRSR" id="PIRSR613078-1"/>
    </source>
</evidence>
<dbReference type="GO" id="GO:0005737">
    <property type="term" value="C:cytoplasm"/>
    <property type="evidence" value="ECO:0007669"/>
    <property type="project" value="UniProtKB-SubCell"/>
</dbReference>
<evidence type="ECO:0000256" key="17">
    <source>
        <dbReference type="PIRSR" id="PIRSR613078-2"/>
    </source>
</evidence>
<comment type="cofactor">
    <cofactor evidence="1 15">
        <name>Zn(2+)</name>
        <dbReference type="ChEBI" id="CHEBI:29105"/>
    </cofactor>
</comment>
<dbReference type="InterPro" id="IPR009008">
    <property type="entry name" value="Val/Leu/Ile-tRNA-synth_edit"/>
</dbReference>
<name>A0A1G2MY85_9BACT</name>
<evidence type="ECO:0000259" key="19">
    <source>
        <dbReference type="Pfam" id="PF08264"/>
    </source>
</evidence>
<gene>
    <name evidence="15" type="primary">ileS</name>
    <name evidence="20" type="ORF">A3F51_02450</name>
</gene>
<dbReference type="InterPro" id="IPR009080">
    <property type="entry name" value="tRNAsynth_Ia_anticodon-bd"/>
</dbReference>
<keyword evidence="7 15" id="KW-0479">Metal-binding</keyword>
<evidence type="ECO:0000259" key="18">
    <source>
        <dbReference type="Pfam" id="PF00133"/>
    </source>
</evidence>
<dbReference type="InterPro" id="IPR014729">
    <property type="entry name" value="Rossmann-like_a/b/a_fold"/>
</dbReference>
<keyword evidence="5 15" id="KW-0963">Cytoplasm</keyword>
<dbReference type="InterPro" id="IPR002301">
    <property type="entry name" value="Ile-tRNA-ligase"/>
</dbReference>
<evidence type="ECO:0000256" key="3">
    <source>
        <dbReference type="ARBA" id="ARBA00007078"/>
    </source>
</evidence>
<dbReference type="EC" id="6.1.1.5" evidence="15"/>
<comment type="caution">
    <text evidence="20">The sequence shown here is derived from an EMBL/GenBank/DDBJ whole genome shotgun (WGS) entry which is preliminary data.</text>
</comment>
<dbReference type="Gene3D" id="3.40.50.620">
    <property type="entry name" value="HUPs"/>
    <property type="match status" value="2"/>
</dbReference>
<keyword evidence="8 15" id="KW-0547">Nucleotide-binding</keyword>
<dbReference type="InterPro" id="IPR023586">
    <property type="entry name" value="Ile-tRNA-ligase_type2"/>
</dbReference>
<dbReference type="SUPFAM" id="SSF53254">
    <property type="entry name" value="Phosphoglycerate mutase-like"/>
    <property type="match status" value="1"/>
</dbReference>
<evidence type="ECO:0000256" key="7">
    <source>
        <dbReference type="ARBA" id="ARBA00022723"/>
    </source>
</evidence>
<feature type="binding site" evidence="15">
    <location>
        <position position="854"/>
    </location>
    <ligand>
        <name>ATP</name>
        <dbReference type="ChEBI" id="CHEBI:30616"/>
    </ligand>
</feature>
<feature type="active site" description="Tele-phosphohistidine intermediate" evidence="16">
    <location>
        <position position="550"/>
    </location>
</feature>
<keyword evidence="11 15" id="KW-0648">Protein biosynthesis</keyword>
<keyword evidence="10 15" id="KW-0067">ATP-binding</keyword>
<proteinExistence type="inferred from homology"/>
<dbReference type="HAMAP" id="MF_02003">
    <property type="entry name" value="Ile_tRNA_synth_type2"/>
    <property type="match status" value="1"/>
</dbReference>
<dbReference type="GO" id="GO:0002161">
    <property type="term" value="F:aminoacyl-tRNA deacylase activity"/>
    <property type="evidence" value="ECO:0007669"/>
    <property type="project" value="InterPro"/>
</dbReference>
<evidence type="ECO:0000256" key="1">
    <source>
        <dbReference type="ARBA" id="ARBA00001947"/>
    </source>
</evidence>
<dbReference type="AlphaFoldDB" id="A0A1G2MY85"/>
<comment type="catalytic activity">
    <reaction evidence="14 15">
        <text>tRNA(Ile) + L-isoleucine + ATP = L-isoleucyl-tRNA(Ile) + AMP + diphosphate</text>
        <dbReference type="Rhea" id="RHEA:11060"/>
        <dbReference type="Rhea" id="RHEA-COMP:9666"/>
        <dbReference type="Rhea" id="RHEA-COMP:9695"/>
        <dbReference type="ChEBI" id="CHEBI:30616"/>
        <dbReference type="ChEBI" id="CHEBI:33019"/>
        <dbReference type="ChEBI" id="CHEBI:58045"/>
        <dbReference type="ChEBI" id="CHEBI:78442"/>
        <dbReference type="ChEBI" id="CHEBI:78528"/>
        <dbReference type="ChEBI" id="CHEBI:456215"/>
        <dbReference type="EC" id="6.1.1.5"/>
    </reaction>
</comment>
<dbReference type="GO" id="GO:0006428">
    <property type="term" value="P:isoleucyl-tRNA aminoacylation"/>
    <property type="evidence" value="ECO:0007669"/>
    <property type="project" value="UniProtKB-UniRule"/>
</dbReference>
<comment type="function">
    <text evidence="13 15">Catalyzes the attachment of isoleucine to tRNA(Ile). As IleRS can inadvertently accommodate and process structurally similar amino acids such as valine, to avoid such errors it has two additional distinct tRNA(Ile)-dependent editing activities. One activity is designated as 'pretransfer' editing and involves the hydrolysis of activated Val-AMP. The other activity is designated 'posttransfer' editing and involves deacylation of mischarged Val-tRNA(Ile).</text>
</comment>
<dbReference type="GO" id="GO:0004822">
    <property type="term" value="F:isoleucine-tRNA ligase activity"/>
    <property type="evidence" value="ECO:0007669"/>
    <property type="project" value="UniProtKB-UniRule"/>
</dbReference>
<dbReference type="Pfam" id="PF19302">
    <property type="entry name" value="DUF5915"/>
    <property type="match status" value="1"/>
</dbReference>
<evidence type="ECO:0000256" key="14">
    <source>
        <dbReference type="ARBA" id="ARBA00048359"/>
    </source>
</evidence>
<comment type="subcellular location">
    <subcellularLocation>
        <location evidence="2 15">Cytoplasm</location>
    </subcellularLocation>
</comment>
<keyword evidence="6 15" id="KW-0436">Ligase</keyword>
<dbReference type="GO" id="GO:0008270">
    <property type="term" value="F:zinc ion binding"/>
    <property type="evidence" value="ECO:0007669"/>
    <property type="project" value="UniProtKB-UniRule"/>
</dbReference>
<evidence type="ECO:0000256" key="9">
    <source>
        <dbReference type="ARBA" id="ARBA00022833"/>
    </source>
</evidence>
<organism evidence="20 21">
    <name type="scientific">Candidatus Taylorbacteria bacterium RIFCSPHIGHO2_12_FULL_45_16</name>
    <dbReference type="NCBI Taxonomy" id="1802315"/>
    <lineage>
        <taxon>Bacteria</taxon>
        <taxon>Candidatus Tayloriibacteriota</taxon>
    </lineage>
</organism>
<dbReference type="SUPFAM" id="SSF50677">
    <property type="entry name" value="ValRS/IleRS/LeuRS editing domain"/>
    <property type="match status" value="1"/>
</dbReference>
<feature type="short sequence motif" description="'HIGH' region" evidence="15">
    <location>
        <begin position="78"/>
        <end position="88"/>
    </location>
</feature>
<evidence type="ECO:0000256" key="11">
    <source>
        <dbReference type="ARBA" id="ARBA00022917"/>
    </source>
</evidence>
<dbReference type="PANTHER" id="PTHR42780">
    <property type="entry name" value="SOLEUCYL-TRNA SYNTHETASE"/>
    <property type="match status" value="1"/>
</dbReference>
<keyword evidence="12 15" id="KW-0030">Aminoacyl-tRNA synthetase</keyword>
<dbReference type="PRINTS" id="PR00984">
    <property type="entry name" value="TRNASYNTHILE"/>
</dbReference>
<feature type="domain" description="Aminoacyl-tRNA synthetase class Ia" evidence="18">
    <location>
        <begin position="48"/>
        <end position="543"/>
    </location>
</feature>